<feature type="modified residue" description="4-aspartylphosphate" evidence="2">
    <location>
        <position position="53"/>
    </location>
</feature>
<dbReference type="EMBL" id="MFAM01000019">
    <property type="protein sequence ID" value="OGD79498.1"/>
    <property type="molecule type" value="Genomic_DNA"/>
</dbReference>
<dbReference type="PROSITE" id="PS50110">
    <property type="entry name" value="RESPONSE_REGULATORY"/>
    <property type="match status" value="1"/>
</dbReference>
<dbReference type="GO" id="GO:0000160">
    <property type="term" value="P:phosphorelay signal transduction system"/>
    <property type="evidence" value="ECO:0007669"/>
    <property type="project" value="InterPro"/>
</dbReference>
<evidence type="ECO:0000259" key="3">
    <source>
        <dbReference type="PROSITE" id="PS50110"/>
    </source>
</evidence>
<evidence type="ECO:0000313" key="5">
    <source>
        <dbReference type="Proteomes" id="UP000176682"/>
    </source>
</evidence>
<dbReference type="Proteomes" id="UP000176682">
    <property type="component" value="Unassembled WGS sequence"/>
</dbReference>
<dbReference type="SUPFAM" id="SSF52172">
    <property type="entry name" value="CheY-like"/>
    <property type="match status" value="1"/>
</dbReference>
<evidence type="ECO:0000256" key="1">
    <source>
        <dbReference type="ARBA" id="ARBA00022553"/>
    </source>
</evidence>
<gene>
    <name evidence="4" type="ORF">A2368_03755</name>
</gene>
<dbReference type="Gene3D" id="3.40.50.2300">
    <property type="match status" value="1"/>
</dbReference>
<proteinExistence type="predicted"/>
<dbReference type="InterPro" id="IPR001789">
    <property type="entry name" value="Sig_transdc_resp-reg_receiver"/>
</dbReference>
<name>A0A1F5FIM9_9BACT</name>
<dbReference type="InterPro" id="IPR050595">
    <property type="entry name" value="Bact_response_regulator"/>
</dbReference>
<evidence type="ECO:0000313" key="4">
    <source>
        <dbReference type="EMBL" id="OGD79498.1"/>
    </source>
</evidence>
<accession>A0A1F5FIM9</accession>
<dbReference type="Pfam" id="PF00072">
    <property type="entry name" value="Response_reg"/>
    <property type="match status" value="1"/>
</dbReference>
<protein>
    <recommendedName>
        <fullName evidence="3">Response regulatory domain-containing protein</fullName>
    </recommendedName>
</protein>
<organism evidence="4 5">
    <name type="scientific">Candidatus Collierbacteria bacterium RIFOXYB1_FULL_49_13</name>
    <dbReference type="NCBI Taxonomy" id="1817728"/>
    <lineage>
        <taxon>Bacteria</taxon>
        <taxon>Candidatus Collieribacteriota</taxon>
    </lineage>
</organism>
<dbReference type="CDD" id="cd00156">
    <property type="entry name" value="REC"/>
    <property type="match status" value="1"/>
</dbReference>
<feature type="domain" description="Response regulatory" evidence="3">
    <location>
        <begin position="4"/>
        <end position="120"/>
    </location>
</feature>
<keyword evidence="1 2" id="KW-0597">Phosphoprotein</keyword>
<dbReference type="PANTHER" id="PTHR44591">
    <property type="entry name" value="STRESS RESPONSE REGULATOR PROTEIN 1"/>
    <property type="match status" value="1"/>
</dbReference>
<comment type="caution">
    <text evidence="4">The sequence shown here is derived from an EMBL/GenBank/DDBJ whole genome shotgun (WGS) entry which is preliminary data.</text>
</comment>
<evidence type="ECO:0000256" key="2">
    <source>
        <dbReference type="PROSITE-ProRule" id="PRU00169"/>
    </source>
</evidence>
<dbReference type="PANTHER" id="PTHR44591:SF3">
    <property type="entry name" value="RESPONSE REGULATORY DOMAIN-CONTAINING PROTEIN"/>
    <property type="match status" value="1"/>
</dbReference>
<sequence length="122" mass="13442">MKKKLLIVEDEPTLVSALVEKFTSADFDVSVATNGQEGLAAALAQHPDIILLDVIMPVMDGMTMLYRLRLDPWGKDAKVILLTNLTDAGKVAESLVQGVNDYLIKSDWKLKDIVDKVNEMLA</sequence>
<dbReference type="InterPro" id="IPR011006">
    <property type="entry name" value="CheY-like_superfamily"/>
</dbReference>
<reference evidence="4 5" key="1">
    <citation type="journal article" date="2016" name="Nat. Commun.">
        <title>Thousands of microbial genomes shed light on interconnected biogeochemical processes in an aquifer system.</title>
        <authorList>
            <person name="Anantharaman K."/>
            <person name="Brown C.T."/>
            <person name="Hug L.A."/>
            <person name="Sharon I."/>
            <person name="Castelle C.J."/>
            <person name="Probst A.J."/>
            <person name="Thomas B.C."/>
            <person name="Singh A."/>
            <person name="Wilkins M.J."/>
            <person name="Karaoz U."/>
            <person name="Brodie E.L."/>
            <person name="Williams K.H."/>
            <person name="Hubbard S.S."/>
            <person name="Banfield J.F."/>
        </authorList>
    </citation>
    <scope>NUCLEOTIDE SEQUENCE [LARGE SCALE GENOMIC DNA]</scope>
</reference>
<dbReference type="AlphaFoldDB" id="A0A1F5FIM9"/>
<dbReference type="SMART" id="SM00448">
    <property type="entry name" value="REC"/>
    <property type="match status" value="1"/>
</dbReference>